<feature type="transmembrane region" description="Helical" evidence="1">
    <location>
        <begin position="67"/>
        <end position="89"/>
    </location>
</feature>
<gene>
    <name evidence="2" type="ORF">KDD17_09970</name>
</gene>
<dbReference type="KEGG" id="sual:KDD17_09970"/>
<dbReference type="EMBL" id="CP073581">
    <property type="protein sequence ID" value="QUJ75325.1"/>
    <property type="molecule type" value="Genomic_DNA"/>
</dbReference>
<name>A0A975JBQ6_9RHOB</name>
<accession>A0A975JBQ6</accession>
<keyword evidence="1" id="KW-1133">Transmembrane helix</keyword>
<evidence type="ECO:0000313" key="2">
    <source>
        <dbReference type="EMBL" id="QUJ75325.1"/>
    </source>
</evidence>
<feature type="transmembrane region" description="Helical" evidence="1">
    <location>
        <begin position="109"/>
        <end position="127"/>
    </location>
</feature>
<keyword evidence="1" id="KW-0472">Membrane</keyword>
<feature type="transmembrane region" description="Helical" evidence="1">
    <location>
        <begin position="139"/>
        <end position="158"/>
    </location>
</feature>
<sequence>MRWLIWSAVALALAVPVVLSLASPLLAYRQPVYIAAGLAGVLALCALLIQPLLAGGALCLSPITSRWLHRITGASLVGLTLVHVGGLWITSPPDVVDALLLRSPTQFSLWGVIAMWAVFATALAAALRRHLRPRVWRWGHRALALVIAGGTIAHALLIDGTMEPWSKALLCVAVALAAAFALLSRQPWRWR</sequence>
<feature type="transmembrane region" description="Helical" evidence="1">
    <location>
        <begin position="32"/>
        <end position="60"/>
    </location>
</feature>
<proteinExistence type="predicted"/>
<dbReference type="Proteomes" id="UP000683291">
    <property type="component" value="Chromosome 1"/>
</dbReference>
<keyword evidence="1 2" id="KW-0812">Transmembrane</keyword>
<evidence type="ECO:0000256" key="1">
    <source>
        <dbReference type="SAM" id="Phobius"/>
    </source>
</evidence>
<protein>
    <submittedName>
        <fullName evidence="2">Ferric reductase-like transmembrane domain-containing protein</fullName>
    </submittedName>
</protein>
<feature type="transmembrane region" description="Helical" evidence="1">
    <location>
        <begin position="164"/>
        <end position="183"/>
    </location>
</feature>
<reference evidence="2" key="1">
    <citation type="submission" date="2021-04" db="EMBL/GenBank/DDBJ databases">
        <title>Complete genome sequence for Sulfitobacter sp. strain JK7-1.</title>
        <authorList>
            <person name="Park S.-J."/>
        </authorList>
    </citation>
    <scope>NUCLEOTIDE SEQUENCE</scope>
    <source>
        <strain evidence="2">JK7-1</strain>
    </source>
</reference>
<dbReference type="AlphaFoldDB" id="A0A975JBQ6"/>
<dbReference type="RefSeq" id="WP_212703530.1">
    <property type="nucleotide sequence ID" value="NZ_CP073581.1"/>
</dbReference>
<keyword evidence="3" id="KW-1185">Reference proteome</keyword>
<evidence type="ECO:0000313" key="3">
    <source>
        <dbReference type="Proteomes" id="UP000683291"/>
    </source>
</evidence>
<organism evidence="2 3">
    <name type="scientific">Sulfitobacter albidus</name>
    <dbReference type="NCBI Taxonomy" id="2829501"/>
    <lineage>
        <taxon>Bacteria</taxon>
        <taxon>Pseudomonadati</taxon>
        <taxon>Pseudomonadota</taxon>
        <taxon>Alphaproteobacteria</taxon>
        <taxon>Rhodobacterales</taxon>
        <taxon>Roseobacteraceae</taxon>
        <taxon>Sulfitobacter</taxon>
    </lineage>
</organism>